<evidence type="ECO:0000256" key="1">
    <source>
        <dbReference type="SAM" id="MobiDB-lite"/>
    </source>
</evidence>
<organism evidence="2">
    <name type="scientific">Setaria italica</name>
    <name type="common">Foxtail millet</name>
    <name type="synonym">Panicum italicum</name>
    <dbReference type="NCBI Taxonomy" id="4555"/>
    <lineage>
        <taxon>Eukaryota</taxon>
        <taxon>Viridiplantae</taxon>
        <taxon>Streptophyta</taxon>
        <taxon>Embryophyta</taxon>
        <taxon>Tracheophyta</taxon>
        <taxon>Spermatophyta</taxon>
        <taxon>Magnoliopsida</taxon>
        <taxon>Liliopsida</taxon>
        <taxon>Poales</taxon>
        <taxon>Poaceae</taxon>
        <taxon>PACMAD clade</taxon>
        <taxon>Panicoideae</taxon>
        <taxon>Panicodae</taxon>
        <taxon>Paniceae</taxon>
        <taxon>Cenchrinae</taxon>
        <taxon>Setaria</taxon>
    </lineage>
</organism>
<feature type="region of interest" description="Disordered" evidence="1">
    <location>
        <begin position="51"/>
        <end position="165"/>
    </location>
</feature>
<feature type="compositionally biased region" description="Basic residues" evidence="1">
    <location>
        <begin position="51"/>
        <end position="75"/>
    </location>
</feature>
<proteinExistence type="predicted"/>
<dbReference type="EMBL" id="CM003531">
    <property type="protein sequence ID" value="RCV20208.1"/>
    <property type="molecule type" value="Genomic_DNA"/>
</dbReference>
<name>A0A368QR32_SETIT</name>
<accession>A0A368QR32</accession>
<gene>
    <name evidence="2" type="ORF">SETIT_4G037600v2</name>
</gene>
<reference evidence="2" key="2">
    <citation type="submission" date="2015-07" db="EMBL/GenBank/DDBJ databases">
        <authorList>
            <person name="Noorani M."/>
        </authorList>
    </citation>
    <scope>NUCLEOTIDE SEQUENCE</scope>
    <source>
        <strain evidence="2">Yugu1</strain>
    </source>
</reference>
<sequence length="181" mass="20760">MGWPHEPANHCQPGAYKITHLTLERQRFINKPSPLPLLSPKREATAPKLRHGFPHHAYHSPRLRSRLRLHRTPRNRRQDPVPDLGECLRSGRGERLAPGRAGHHRAHSAAPGRARSRAQPREPGRSRRSRAGPSREGDARSSNDGGSARRSCDGFRRRLIPRRRRRRPVPQQIFVDRNSFL</sequence>
<dbReference type="AlphaFoldDB" id="A0A368QR32"/>
<evidence type="ECO:0000313" key="2">
    <source>
        <dbReference type="EMBL" id="RCV20208.1"/>
    </source>
</evidence>
<reference evidence="2" key="1">
    <citation type="journal article" date="2012" name="Nat. Biotechnol.">
        <title>Reference genome sequence of the model plant Setaria.</title>
        <authorList>
            <person name="Bennetzen J.L."/>
            <person name="Schmutz J."/>
            <person name="Wang H."/>
            <person name="Percifield R."/>
            <person name="Hawkins J."/>
            <person name="Pontaroli A.C."/>
            <person name="Estep M."/>
            <person name="Feng L."/>
            <person name="Vaughn J.N."/>
            <person name="Grimwood J."/>
            <person name="Jenkins J."/>
            <person name="Barry K."/>
            <person name="Lindquist E."/>
            <person name="Hellsten U."/>
            <person name="Deshpande S."/>
            <person name="Wang X."/>
            <person name="Wu X."/>
            <person name="Mitros T."/>
            <person name="Triplett J."/>
            <person name="Yang X."/>
            <person name="Ye C.Y."/>
            <person name="Mauro-Herrera M."/>
            <person name="Wang L."/>
            <person name="Li P."/>
            <person name="Sharma M."/>
            <person name="Sharma R."/>
            <person name="Ronald P.C."/>
            <person name="Panaud O."/>
            <person name="Kellogg E.A."/>
            <person name="Brutnell T.P."/>
            <person name="Doust A.N."/>
            <person name="Tuskan G.A."/>
            <person name="Rokhsar D."/>
            <person name="Devos K.M."/>
        </authorList>
    </citation>
    <scope>NUCLEOTIDE SEQUENCE [LARGE SCALE GENOMIC DNA]</scope>
    <source>
        <strain evidence="2">Yugu1</strain>
    </source>
</reference>
<protein>
    <submittedName>
        <fullName evidence="2">Uncharacterized protein</fullName>
    </submittedName>
</protein>